<keyword evidence="3" id="KW-1185">Reference proteome</keyword>
<dbReference type="KEGG" id="cbx:Cenrod_0969"/>
<keyword evidence="2" id="KW-0808">Transferase</keyword>
<name>U5N701_9BURK</name>
<organism evidence="2 3">
    <name type="scientific">Candidatus Symbiobacter mobilis CR</name>
    <dbReference type="NCBI Taxonomy" id="946483"/>
    <lineage>
        <taxon>Bacteria</taxon>
        <taxon>Pseudomonadati</taxon>
        <taxon>Pseudomonadota</taxon>
        <taxon>Betaproteobacteria</taxon>
        <taxon>Burkholderiales</taxon>
        <taxon>Comamonadaceae</taxon>
    </lineage>
</organism>
<dbReference type="HOGENOM" id="CLU_2435420_0_0_4"/>
<protein>
    <submittedName>
        <fullName evidence="2">4-hydroxybenzoate polyprenyl transferase</fullName>
    </submittedName>
</protein>
<sequence length="90" mass="10337">MLKTVRQRLLTDFLAHRKTNSGLGPPPFRTVSQVAWHYRLLRTRRREECFRSFRANHWLGCTLFVGLMLAMGHGRFTPAVAPATGMDAPR</sequence>
<gene>
    <name evidence="2" type="ORF">Cenrod_0969</name>
</gene>
<accession>U5N701</accession>
<dbReference type="eggNOG" id="COG0382">
    <property type="taxonomic scope" value="Bacteria"/>
</dbReference>
<evidence type="ECO:0000313" key="3">
    <source>
        <dbReference type="Proteomes" id="UP000017184"/>
    </source>
</evidence>
<keyword evidence="1" id="KW-0472">Membrane</keyword>
<feature type="transmembrane region" description="Helical" evidence="1">
    <location>
        <begin position="55"/>
        <end position="76"/>
    </location>
</feature>
<evidence type="ECO:0000313" key="2">
    <source>
        <dbReference type="EMBL" id="AGX87070.1"/>
    </source>
</evidence>
<proteinExistence type="predicted"/>
<keyword evidence="1" id="KW-1133">Transmembrane helix</keyword>
<dbReference type="AlphaFoldDB" id="U5N701"/>
<dbReference type="Proteomes" id="UP000017184">
    <property type="component" value="Chromosome"/>
</dbReference>
<dbReference type="EMBL" id="CP004885">
    <property type="protein sequence ID" value="AGX87070.1"/>
    <property type="molecule type" value="Genomic_DNA"/>
</dbReference>
<evidence type="ECO:0000256" key="1">
    <source>
        <dbReference type="SAM" id="Phobius"/>
    </source>
</evidence>
<dbReference type="STRING" id="946483.Cenrod_0969"/>
<keyword evidence="1" id="KW-0812">Transmembrane</keyword>
<reference evidence="2 3" key="1">
    <citation type="journal article" date="2013" name="Genome Biol.">
        <title>Genomic analysis reveals key aspects of prokaryotic symbiosis in the phototrophic consortium "Chlorochromatium aggregatum".</title>
        <authorList>
            <person name="Liu Z."/>
            <person name="Muller J."/>
            <person name="Li T."/>
            <person name="Alvey R.M."/>
            <person name="Vogl K."/>
            <person name="Frigaard N.U."/>
            <person name="Rockwell N.C."/>
            <person name="Boyd E.S."/>
            <person name="Tomsho L.P."/>
            <person name="Schuster S.C."/>
            <person name="Henke P."/>
            <person name="Rohde M."/>
            <person name="Overmann J."/>
            <person name="Bryant D.A."/>
        </authorList>
    </citation>
    <scope>NUCLEOTIDE SEQUENCE [LARGE SCALE GENOMIC DNA]</scope>
    <source>
        <strain evidence="2">CR</strain>
    </source>
</reference>
<dbReference type="GO" id="GO:0016740">
    <property type="term" value="F:transferase activity"/>
    <property type="evidence" value="ECO:0007669"/>
    <property type="project" value="UniProtKB-KW"/>
</dbReference>